<dbReference type="PANTHER" id="PTHR13869:SF38">
    <property type="entry name" value="NATURAL CYTOTOXICITY TRIGGERING RECEPTOR 3"/>
    <property type="match status" value="1"/>
</dbReference>
<dbReference type="Gene3D" id="2.60.40.10">
    <property type="entry name" value="Immunoglobulins"/>
    <property type="match status" value="1"/>
</dbReference>
<dbReference type="InterPro" id="IPR003598">
    <property type="entry name" value="Ig_sub2"/>
</dbReference>
<dbReference type="InterPro" id="IPR007110">
    <property type="entry name" value="Ig-like_dom"/>
</dbReference>
<dbReference type="InterPro" id="IPR000920">
    <property type="entry name" value="Myelin_P0-rel"/>
</dbReference>
<comment type="subcellular location">
    <subcellularLocation>
        <location evidence="1">Membrane</location>
        <topology evidence="1">Single-pass type I membrane protein</topology>
    </subcellularLocation>
</comment>
<accession>A0A8M1HG54</accession>
<dbReference type="PANTHER" id="PTHR13869">
    <property type="entry name" value="MYELIN P0 RELATED"/>
    <property type="match status" value="1"/>
</dbReference>
<keyword evidence="7" id="KW-0325">Glycoprotein</keyword>
<name>A0A8M1HG54_BETSP</name>
<evidence type="ECO:0000256" key="8">
    <source>
        <dbReference type="ARBA" id="ARBA00023319"/>
    </source>
</evidence>
<evidence type="ECO:0000256" key="1">
    <source>
        <dbReference type="ARBA" id="ARBA00004479"/>
    </source>
</evidence>
<keyword evidence="8" id="KW-0393">Immunoglobulin domain</keyword>
<evidence type="ECO:0000256" key="10">
    <source>
        <dbReference type="SAM" id="Phobius"/>
    </source>
</evidence>
<feature type="region of interest" description="Disordered" evidence="9">
    <location>
        <begin position="72"/>
        <end position="103"/>
    </location>
</feature>
<feature type="domain" description="Ig-like" evidence="11">
    <location>
        <begin position="94"/>
        <end position="212"/>
    </location>
</feature>
<evidence type="ECO:0000313" key="12">
    <source>
        <dbReference type="Proteomes" id="UP000515150"/>
    </source>
</evidence>
<dbReference type="Pfam" id="PF07686">
    <property type="entry name" value="V-set"/>
    <property type="match status" value="1"/>
</dbReference>
<evidence type="ECO:0000256" key="5">
    <source>
        <dbReference type="ARBA" id="ARBA00023136"/>
    </source>
</evidence>
<dbReference type="SMART" id="SM00406">
    <property type="entry name" value="IGv"/>
    <property type="match status" value="1"/>
</dbReference>
<keyword evidence="6" id="KW-1015">Disulfide bond</keyword>
<keyword evidence="12" id="KW-1185">Reference proteome</keyword>
<keyword evidence="4 10" id="KW-1133">Transmembrane helix</keyword>
<feature type="compositionally biased region" description="Low complexity" evidence="9">
    <location>
        <begin position="7"/>
        <end position="21"/>
    </location>
</feature>
<dbReference type="RefSeq" id="XP_040927247.1">
    <property type="nucleotide sequence ID" value="XM_041071313.1"/>
</dbReference>
<dbReference type="InterPro" id="IPR036179">
    <property type="entry name" value="Ig-like_dom_sf"/>
</dbReference>
<evidence type="ECO:0000313" key="13">
    <source>
        <dbReference type="RefSeq" id="XP_040927247.1"/>
    </source>
</evidence>
<feature type="region of interest" description="Disordered" evidence="9">
    <location>
        <begin position="1"/>
        <end position="21"/>
    </location>
</feature>
<dbReference type="SMART" id="SM00409">
    <property type="entry name" value="IG"/>
    <property type="match status" value="1"/>
</dbReference>
<dbReference type="InterPro" id="IPR013106">
    <property type="entry name" value="Ig_V-set"/>
</dbReference>
<dbReference type="GO" id="GO:0005886">
    <property type="term" value="C:plasma membrane"/>
    <property type="evidence" value="ECO:0007669"/>
    <property type="project" value="TreeGrafter"/>
</dbReference>
<dbReference type="PROSITE" id="PS50835">
    <property type="entry name" value="IG_LIKE"/>
    <property type="match status" value="1"/>
</dbReference>
<organism evidence="12 13">
    <name type="scientific">Betta splendens</name>
    <name type="common">Siamese fighting fish</name>
    <dbReference type="NCBI Taxonomy" id="158456"/>
    <lineage>
        <taxon>Eukaryota</taxon>
        <taxon>Metazoa</taxon>
        <taxon>Chordata</taxon>
        <taxon>Craniata</taxon>
        <taxon>Vertebrata</taxon>
        <taxon>Euteleostomi</taxon>
        <taxon>Actinopterygii</taxon>
        <taxon>Neopterygii</taxon>
        <taxon>Teleostei</taxon>
        <taxon>Neoteleostei</taxon>
        <taxon>Acanthomorphata</taxon>
        <taxon>Anabantaria</taxon>
        <taxon>Anabantiformes</taxon>
        <taxon>Anabantoidei</taxon>
        <taxon>Osphronemidae</taxon>
        <taxon>Betta</taxon>
    </lineage>
</organism>
<keyword evidence="3" id="KW-0732">Signal</keyword>
<evidence type="ECO:0000256" key="6">
    <source>
        <dbReference type="ARBA" id="ARBA00023157"/>
    </source>
</evidence>
<evidence type="ECO:0000256" key="2">
    <source>
        <dbReference type="ARBA" id="ARBA00022692"/>
    </source>
</evidence>
<feature type="transmembrane region" description="Helical" evidence="10">
    <location>
        <begin position="237"/>
        <end position="259"/>
    </location>
</feature>
<evidence type="ECO:0000256" key="9">
    <source>
        <dbReference type="SAM" id="MobiDB-lite"/>
    </source>
</evidence>
<feature type="compositionally biased region" description="Low complexity" evidence="9">
    <location>
        <begin position="74"/>
        <end position="85"/>
    </location>
</feature>
<dbReference type="Proteomes" id="UP000515150">
    <property type="component" value="Chromosome 6"/>
</dbReference>
<dbReference type="InterPro" id="IPR003599">
    <property type="entry name" value="Ig_sub"/>
</dbReference>
<keyword evidence="2 10" id="KW-0812">Transmembrane</keyword>
<gene>
    <name evidence="13" type="primary">LOC114857762</name>
</gene>
<keyword evidence="5 10" id="KW-0472">Membrane</keyword>
<dbReference type="AlphaFoldDB" id="A0A8M1HG54"/>
<evidence type="ECO:0000256" key="4">
    <source>
        <dbReference type="ARBA" id="ARBA00022989"/>
    </source>
</evidence>
<evidence type="ECO:0000256" key="7">
    <source>
        <dbReference type="ARBA" id="ARBA00023180"/>
    </source>
</evidence>
<protein>
    <submittedName>
        <fullName evidence="13">Uncharacterized protein LOC114857762 isoform X1</fullName>
    </submittedName>
</protein>
<dbReference type="OrthoDB" id="7225082at2759"/>
<proteinExistence type="predicted"/>
<dbReference type="GeneID" id="114857762"/>
<dbReference type="InterPro" id="IPR013783">
    <property type="entry name" value="Ig-like_fold"/>
</dbReference>
<evidence type="ECO:0000256" key="3">
    <source>
        <dbReference type="ARBA" id="ARBA00022729"/>
    </source>
</evidence>
<sequence length="264" mass="28520">MPRCLKASPTCPSSSCSSSASASRRCPRRLLHLLHQRSRPQRCVSLAARPQSCVVVPGAQASVQVTLNAAQRPAGSAASVSASSSTGNMGTSDPKKQPTEQCPVTERRNLVGVSGQTLTLPCRAPANASVMAVMWTRRDLKTENVLLVQDGKAVLVDQQPWFRGRVTLKNQLAKSGDLSLVLKDVKPGDTGTYECRYKERRAMMIITSDSVSTVTLTVPLAGDGSDDAKRQHTMRTMTLSVVGVIVLFVLFVVVVVTICRRCRR</sequence>
<evidence type="ECO:0000259" key="11">
    <source>
        <dbReference type="PROSITE" id="PS50835"/>
    </source>
</evidence>
<dbReference type="SMART" id="SM00408">
    <property type="entry name" value="IGc2"/>
    <property type="match status" value="1"/>
</dbReference>
<reference evidence="13" key="1">
    <citation type="submission" date="2025-08" db="UniProtKB">
        <authorList>
            <consortium name="RefSeq"/>
        </authorList>
    </citation>
    <scope>IDENTIFICATION</scope>
</reference>
<dbReference type="SUPFAM" id="SSF48726">
    <property type="entry name" value="Immunoglobulin"/>
    <property type="match status" value="1"/>
</dbReference>